<accession>A0A841RB57</accession>
<dbReference type="SFLD" id="SFLDG01068">
    <property type="entry name" value="FeMo_cofactor_biosynthesis_pro"/>
    <property type="match status" value="1"/>
</dbReference>
<comment type="similarity">
    <text evidence="4">Belongs to the radical SAM superfamily. NifB family.</text>
</comment>
<evidence type="ECO:0000256" key="8">
    <source>
        <dbReference type="ARBA" id="ARBA00022723"/>
    </source>
</evidence>
<dbReference type="SUPFAM" id="SSF53146">
    <property type="entry name" value="Nitrogenase accessory factor-like"/>
    <property type="match status" value="1"/>
</dbReference>
<dbReference type="EMBL" id="JACHGJ010000002">
    <property type="protein sequence ID" value="MBB6480149.1"/>
    <property type="molecule type" value="Genomic_DNA"/>
</dbReference>
<evidence type="ECO:0000256" key="12">
    <source>
        <dbReference type="ARBA" id="ARBA00023239"/>
    </source>
</evidence>
<dbReference type="GO" id="GO:0046872">
    <property type="term" value="F:metal ion binding"/>
    <property type="evidence" value="ECO:0007669"/>
    <property type="project" value="UniProtKB-KW"/>
</dbReference>
<dbReference type="PROSITE" id="PS01305">
    <property type="entry name" value="MOAA_NIFB_PQQE"/>
    <property type="match status" value="1"/>
</dbReference>
<dbReference type="InterPro" id="IPR000385">
    <property type="entry name" value="MoaA_NifB_PqqE_Fe-S-bd_CS"/>
</dbReference>
<evidence type="ECO:0000313" key="17">
    <source>
        <dbReference type="Proteomes" id="UP000587760"/>
    </source>
</evidence>
<evidence type="ECO:0000313" key="16">
    <source>
        <dbReference type="EMBL" id="MBB6480149.1"/>
    </source>
</evidence>
<comment type="function">
    <text evidence="2">Involved in the biosynthesis of the iron-molybdenum cofactor (FeMo-co or M-cluster) found in the dinitrogenase enzyme of the nitrogenase complex in nitrogen-fixing microorganisms. NifB catalyzes the crucial step of radical SAM-dependent carbide insertion that occurs concomitant with the insertion of a 9th sulfur and the rearrangement/coupling of two [4Fe-4S] clusters into a [8Fe-9S-C] cluster, the precursor to the M-cluster.</text>
</comment>
<keyword evidence="7" id="KW-0949">S-adenosyl-L-methionine</keyword>
<proteinExistence type="inferred from homology"/>
<keyword evidence="6" id="KW-0004">4Fe-4S</keyword>
<evidence type="ECO:0000256" key="11">
    <source>
        <dbReference type="ARBA" id="ARBA00023231"/>
    </source>
</evidence>
<dbReference type="UniPathway" id="UPA00782"/>
<dbReference type="RefSeq" id="WP_184746012.1">
    <property type="nucleotide sequence ID" value="NZ_JACHGJ010000002.1"/>
</dbReference>
<evidence type="ECO:0000256" key="13">
    <source>
        <dbReference type="ARBA" id="ARBA00030926"/>
    </source>
</evidence>
<dbReference type="PANTHER" id="PTHR43787">
    <property type="entry name" value="FEMO COFACTOR BIOSYNTHESIS PROTEIN NIFB-RELATED"/>
    <property type="match status" value="1"/>
</dbReference>
<evidence type="ECO:0000256" key="1">
    <source>
        <dbReference type="ARBA" id="ARBA00001966"/>
    </source>
</evidence>
<evidence type="ECO:0000256" key="2">
    <source>
        <dbReference type="ARBA" id="ARBA00003522"/>
    </source>
</evidence>
<dbReference type="InterPro" id="IPR007197">
    <property type="entry name" value="rSAM"/>
</dbReference>
<evidence type="ECO:0000256" key="4">
    <source>
        <dbReference type="ARBA" id="ARBA00006804"/>
    </source>
</evidence>
<dbReference type="InterPro" id="IPR036105">
    <property type="entry name" value="DiNase_FeMo-co_biosyn_sf"/>
</dbReference>
<comment type="cofactor">
    <cofactor evidence="1">
        <name>[4Fe-4S] cluster</name>
        <dbReference type="ChEBI" id="CHEBI:49883"/>
    </cofactor>
</comment>
<evidence type="ECO:0000256" key="14">
    <source>
        <dbReference type="ARBA" id="ARBA00032102"/>
    </source>
</evidence>
<dbReference type="SFLD" id="SFLDG01067">
    <property type="entry name" value="SPASM/twitch_domain_containing"/>
    <property type="match status" value="1"/>
</dbReference>
<evidence type="ECO:0000256" key="9">
    <source>
        <dbReference type="ARBA" id="ARBA00023004"/>
    </source>
</evidence>
<dbReference type="InterPro" id="IPR006638">
    <property type="entry name" value="Elp3/MiaA/NifB-like_rSAM"/>
</dbReference>
<dbReference type="GO" id="GO:0016829">
    <property type="term" value="F:lyase activity"/>
    <property type="evidence" value="ECO:0007669"/>
    <property type="project" value="UniProtKB-KW"/>
</dbReference>
<dbReference type="Pfam" id="PF04055">
    <property type="entry name" value="Radical_SAM"/>
    <property type="match status" value="1"/>
</dbReference>
<comment type="pathway">
    <text evidence="3">Cofactor biosynthesis; Fe-Mo cofactor biosynthesis.</text>
</comment>
<gene>
    <name evidence="16" type="ORF">HNR50_001807</name>
</gene>
<evidence type="ECO:0000256" key="6">
    <source>
        <dbReference type="ARBA" id="ARBA00022485"/>
    </source>
</evidence>
<dbReference type="InterPro" id="IPR013785">
    <property type="entry name" value="Aldolase_TIM"/>
</dbReference>
<evidence type="ECO:0000256" key="5">
    <source>
        <dbReference type="ARBA" id="ARBA00021702"/>
    </source>
</evidence>
<dbReference type="SMART" id="SM00729">
    <property type="entry name" value="Elp3"/>
    <property type="match status" value="1"/>
</dbReference>
<organism evidence="16 17">
    <name type="scientific">Spirochaeta isovalerica</name>
    <dbReference type="NCBI Taxonomy" id="150"/>
    <lineage>
        <taxon>Bacteria</taxon>
        <taxon>Pseudomonadati</taxon>
        <taxon>Spirochaetota</taxon>
        <taxon>Spirochaetia</taxon>
        <taxon>Spirochaetales</taxon>
        <taxon>Spirochaetaceae</taxon>
        <taxon>Spirochaeta</taxon>
    </lineage>
</organism>
<dbReference type="SFLD" id="SFLDS00029">
    <property type="entry name" value="Radical_SAM"/>
    <property type="match status" value="1"/>
</dbReference>
<dbReference type="GO" id="GO:0051539">
    <property type="term" value="F:4 iron, 4 sulfur cluster binding"/>
    <property type="evidence" value="ECO:0007669"/>
    <property type="project" value="UniProtKB-KW"/>
</dbReference>
<dbReference type="InterPro" id="IPR058240">
    <property type="entry name" value="rSAM_sf"/>
</dbReference>
<protein>
    <recommendedName>
        <fullName evidence="5">FeMo cofactor biosynthesis protein NifB</fullName>
    </recommendedName>
    <alternativeName>
        <fullName evidence="14">Nitrogenase cofactor maturase NifB</fullName>
    </alternativeName>
    <alternativeName>
        <fullName evidence="13">Radical SAM assemblase NifB</fullName>
    </alternativeName>
</protein>
<dbReference type="SFLD" id="SFLDF00281">
    <property type="entry name" value="FeMo_cofactor_biosynthesis_pro"/>
    <property type="match status" value="1"/>
</dbReference>
<dbReference type="CDD" id="cd01335">
    <property type="entry name" value="Radical_SAM"/>
    <property type="match status" value="1"/>
</dbReference>
<dbReference type="Gene3D" id="3.30.420.130">
    <property type="entry name" value="Dinitrogenase iron-molybdenum cofactor biosynthesis domain"/>
    <property type="match status" value="1"/>
</dbReference>
<name>A0A841RB57_9SPIO</name>
<dbReference type="AlphaFoldDB" id="A0A841RB57"/>
<dbReference type="GO" id="GO:0032324">
    <property type="term" value="P:molybdopterin cofactor biosynthetic process"/>
    <property type="evidence" value="ECO:0007669"/>
    <property type="project" value="UniProtKB-ARBA"/>
</dbReference>
<dbReference type="SUPFAM" id="SSF102114">
    <property type="entry name" value="Radical SAM enzymes"/>
    <property type="match status" value="1"/>
</dbReference>
<sequence>MIDETRHPCFNKNAAKDYGRMHLPVAPACNVQCNFCNRDYDCVNESRPGVTSTILSPGQAEWFFTKVSAETPISVAGIAGPGDPFCDPEPTLKTFELIRAAHPDAILCVSSNGLNLLSSIPRLAEIGVSHVTITVNAVDAEIGSKIYSWIRRGKRTFRGVEGATLLLENQLAAIASLKAHGITVKINSIVIPGVNDHHIPRIAEEMKKRGADLFNCIPMIPVEGAVFGNLTEPDHDAMWKIKEEAGKFLPQMKHCQRCRADAVGKLTEKDPSLWRELFLDAASRPLHPEEDRPYVAVASREGFLINQHLGEASDLAVYKLDGNGKISLMERRKTPVSGGGDVRWEKLAESFSDCRALLVNGVGNTPRKILENNGLKVYQVEGLLDVAASKIYSGHSLSSMSCRSSGCGTACTGGGNGCG</sequence>
<keyword evidence="8" id="KW-0479">Metal-binding</keyword>
<keyword evidence="10" id="KW-0411">Iron-sulfur</keyword>
<evidence type="ECO:0000256" key="10">
    <source>
        <dbReference type="ARBA" id="ARBA00023014"/>
    </source>
</evidence>
<dbReference type="PROSITE" id="PS51918">
    <property type="entry name" value="RADICAL_SAM"/>
    <property type="match status" value="1"/>
</dbReference>
<keyword evidence="12" id="KW-0456">Lyase</keyword>
<dbReference type="PANTHER" id="PTHR43787:SF13">
    <property type="entry name" value="FEMO COFACTOR BIOSYNTHESIS PROTEIN NIFB"/>
    <property type="match status" value="1"/>
</dbReference>
<dbReference type="Pfam" id="PF02579">
    <property type="entry name" value="Nitro_FeMo-Co"/>
    <property type="match status" value="1"/>
</dbReference>
<evidence type="ECO:0000256" key="7">
    <source>
        <dbReference type="ARBA" id="ARBA00022691"/>
    </source>
</evidence>
<keyword evidence="9" id="KW-0408">Iron</keyword>
<reference evidence="16 17" key="1">
    <citation type="submission" date="2020-08" db="EMBL/GenBank/DDBJ databases">
        <title>Genomic Encyclopedia of Type Strains, Phase IV (KMG-IV): sequencing the most valuable type-strain genomes for metagenomic binning, comparative biology and taxonomic classification.</title>
        <authorList>
            <person name="Goeker M."/>
        </authorList>
    </citation>
    <scope>NUCLEOTIDE SEQUENCE [LARGE SCALE GENOMIC DNA]</scope>
    <source>
        <strain evidence="16 17">DSM 2461</strain>
    </source>
</reference>
<evidence type="ECO:0000256" key="3">
    <source>
        <dbReference type="ARBA" id="ARBA00005155"/>
    </source>
</evidence>
<comment type="caution">
    <text evidence="16">The sequence shown here is derived from an EMBL/GenBank/DDBJ whole genome shotgun (WGS) entry which is preliminary data.</text>
</comment>
<evidence type="ECO:0000259" key="15">
    <source>
        <dbReference type="PROSITE" id="PS51918"/>
    </source>
</evidence>
<dbReference type="Proteomes" id="UP000587760">
    <property type="component" value="Unassembled WGS sequence"/>
</dbReference>
<keyword evidence="17" id="KW-1185">Reference proteome</keyword>
<feature type="domain" description="Radical SAM core" evidence="15">
    <location>
        <begin position="15"/>
        <end position="259"/>
    </location>
</feature>
<dbReference type="Gene3D" id="3.20.20.70">
    <property type="entry name" value="Aldolase class I"/>
    <property type="match status" value="1"/>
</dbReference>
<keyword evidence="11" id="KW-0535">Nitrogen fixation</keyword>
<dbReference type="InterPro" id="IPR003731">
    <property type="entry name" value="Di-Nase_FeMo-co_biosynth"/>
</dbReference>